<accession>A0ABW2HZK4</accession>
<evidence type="ECO:0000313" key="5">
    <source>
        <dbReference type="Proteomes" id="UP001596548"/>
    </source>
</evidence>
<protein>
    <submittedName>
        <fullName evidence="4">Uncharacterized protein</fullName>
    </submittedName>
</protein>
<feature type="transmembrane region" description="Helical" evidence="2">
    <location>
        <begin position="97"/>
        <end position="117"/>
    </location>
</feature>
<organism evidence="4 5">
    <name type="scientific">Paractinoplanes rhizophilus</name>
    <dbReference type="NCBI Taxonomy" id="1416877"/>
    <lineage>
        <taxon>Bacteria</taxon>
        <taxon>Bacillati</taxon>
        <taxon>Actinomycetota</taxon>
        <taxon>Actinomycetes</taxon>
        <taxon>Micromonosporales</taxon>
        <taxon>Micromonosporaceae</taxon>
        <taxon>Paractinoplanes</taxon>
    </lineage>
</organism>
<evidence type="ECO:0000256" key="2">
    <source>
        <dbReference type="SAM" id="Phobius"/>
    </source>
</evidence>
<comment type="caution">
    <text evidence="4">The sequence shown here is derived from an EMBL/GenBank/DDBJ whole genome shotgun (WGS) entry which is preliminary data.</text>
</comment>
<reference evidence="5" key="1">
    <citation type="journal article" date="2019" name="Int. J. Syst. Evol. Microbiol.">
        <title>The Global Catalogue of Microorganisms (GCM) 10K type strain sequencing project: providing services to taxonomists for standard genome sequencing and annotation.</title>
        <authorList>
            <consortium name="The Broad Institute Genomics Platform"/>
            <consortium name="The Broad Institute Genome Sequencing Center for Infectious Disease"/>
            <person name="Wu L."/>
            <person name="Ma J."/>
        </authorList>
    </citation>
    <scope>NUCLEOTIDE SEQUENCE [LARGE SCALE GENOMIC DNA]</scope>
    <source>
        <strain evidence="5">XZYJT-10</strain>
    </source>
</reference>
<dbReference type="Proteomes" id="UP001596548">
    <property type="component" value="Unassembled WGS sequence"/>
</dbReference>
<feature type="transmembrane region" description="Helical" evidence="2">
    <location>
        <begin position="73"/>
        <end position="91"/>
    </location>
</feature>
<feature type="compositionally biased region" description="Basic and acidic residues" evidence="1">
    <location>
        <begin position="138"/>
        <end position="148"/>
    </location>
</feature>
<keyword evidence="2" id="KW-0812">Transmembrane</keyword>
<evidence type="ECO:0000256" key="1">
    <source>
        <dbReference type="SAM" id="MobiDB-lite"/>
    </source>
</evidence>
<feature type="transmembrane region" description="Helical" evidence="2">
    <location>
        <begin position="35"/>
        <end position="53"/>
    </location>
</feature>
<feature type="signal peptide" evidence="3">
    <location>
        <begin position="1"/>
        <end position="25"/>
    </location>
</feature>
<sequence>MRERRKARIGTVSGLALLAGGTAVAAVAGGAHSVFATILLGLLALGMGHALLVEIRRQARRSTPGGWTRADTINAVLLACWAEAALILTILEAGPVPVRVVGGLLAAAYTASCAYFVTQRRRALAPQATDRPGGAEASDDRLPARPRL</sequence>
<keyword evidence="2" id="KW-1133">Transmembrane helix</keyword>
<name>A0ABW2HZK4_9ACTN</name>
<dbReference type="EMBL" id="JBHTBJ010000035">
    <property type="protein sequence ID" value="MFC7278604.1"/>
    <property type="molecule type" value="Genomic_DNA"/>
</dbReference>
<feature type="chain" id="PRO_5045968127" evidence="3">
    <location>
        <begin position="26"/>
        <end position="148"/>
    </location>
</feature>
<dbReference type="RefSeq" id="WP_378975601.1">
    <property type="nucleotide sequence ID" value="NZ_JBHTBJ010000035.1"/>
</dbReference>
<evidence type="ECO:0000313" key="4">
    <source>
        <dbReference type="EMBL" id="MFC7278604.1"/>
    </source>
</evidence>
<evidence type="ECO:0000256" key="3">
    <source>
        <dbReference type="SAM" id="SignalP"/>
    </source>
</evidence>
<feature type="region of interest" description="Disordered" evidence="1">
    <location>
        <begin position="126"/>
        <end position="148"/>
    </location>
</feature>
<keyword evidence="5" id="KW-1185">Reference proteome</keyword>
<gene>
    <name evidence="4" type="ORF">ACFQS1_31905</name>
</gene>
<keyword evidence="3" id="KW-0732">Signal</keyword>
<proteinExistence type="predicted"/>
<keyword evidence="2" id="KW-0472">Membrane</keyword>